<evidence type="ECO:0000313" key="2">
    <source>
        <dbReference type="Proteomes" id="UP001152320"/>
    </source>
</evidence>
<evidence type="ECO:0000313" key="1">
    <source>
        <dbReference type="EMBL" id="KAJ8049728.1"/>
    </source>
</evidence>
<accession>A0A9Q1CQW8</accession>
<comment type="caution">
    <text evidence="1">The sequence shown here is derived from an EMBL/GenBank/DDBJ whole genome shotgun (WGS) entry which is preliminary data.</text>
</comment>
<dbReference type="AlphaFoldDB" id="A0A9Q1CQW8"/>
<proteinExistence type="predicted"/>
<reference evidence="1" key="1">
    <citation type="submission" date="2021-10" db="EMBL/GenBank/DDBJ databases">
        <title>Tropical sea cucumber genome reveals ecological adaptation and Cuvierian tubules defense mechanism.</title>
        <authorList>
            <person name="Chen T."/>
        </authorList>
    </citation>
    <scope>NUCLEOTIDE SEQUENCE</scope>
    <source>
        <strain evidence="1">Nanhai2018</strain>
        <tissue evidence="1">Muscle</tissue>
    </source>
</reference>
<name>A0A9Q1CQW8_HOLLE</name>
<dbReference type="InterPro" id="IPR036691">
    <property type="entry name" value="Endo/exonu/phosph_ase_sf"/>
</dbReference>
<keyword evidence="2" id="KW-1185">Reference proteome</keyword>
<dbReference type="OrthoDB" id="8964826at2759"/>
<dbReference type="Proteomes" id="UP001152320">
    <property type="component" value="Chromosome 1"/>
</dbReference>
<protein>
    <submittedName>
        <fullName evidence="1">Uncharacterized protein</fullName>
    </submittedName>
</protein>
<dbReference type="Gene3D" id="3.60.10.10">
    <property type="entry name" value="Endonuclease/exonuclease/phosphatase"/>
    <property type="match status" value="1"/>
</dbReference>
<dbReference type="SUPFAM" id="SSF56219">
    <property type="entry name" value="DNase I-like"/>
    <property type="match status" value="1"/>
</dbReference>
<sequence length="147" mass="16959">MLCSTISTPDIDFTSVKARPRFLSSEFSNITIINVYIRPSENFATSDQILKCTITDLQKENPQTYFLVVGDINRDHINMIETMGFQNIVNFCTYPQSNSIVDAVYIRVTATTLRHCIRYQRQITIVTGYTKVYCKETRRLVKNKDAN</sequence>
<gene>
    <name evidence="1" type="ORF">HOLleu_02604</name>
</gene>
<organism evidence="1 2">
    <name type="scientific">Holothuria leucospilota</name>
    <name type="common">Black long sea cucumber</name>
    <name type="synonym">Mertensiothuria leucospilota</name>
    <dbReference type="NCBI Taxonomy" id="206669"/>
    <lineage>
        <taxon>Eukaryota</taxon>
        <taxon>Metazoa</taxon>
        <taxon>Echinodermata</taxon>
        <taxon>Eleutherozoa</taxon>
        <taxon>Echinozoa</taxon>
        <taxon>Holothuroidea</taxon>
        <taxon>Aspidochirotacea</taxon>
        <taxon>Aspidochirotida</taxon>
        <taxon>Holothuriidae</taxon>
        <taxon>Holothuria</taxon>
    </lineage>
</organism>
<dbReference type="EMBL" id="JAIZAY010000001">
    <property type="protein sequence ID" value="KAJ8049728.1"/>
    <property type="molecule type" value="Genomic_DNA"/>
</dbReference>